<sequence length="75" mass="8443">MSRYNPNRKNELKIILATADGKTVAQRVADKPLYFDDEEPNVKLIEMALDMDCRLSGVSRVSYTITARAIKAVVK</sequence>
<name>A0A218M3E4_9CAUD</name>
<dbReference type="GeneID" id="40085710"/>
<protein>
    <submittedName>
        <fullName evidence="1">Uncharacterized protein</fullName>
    </submittedName>
</protein>
<proteinExistence type="predicted"/>
<dbReference type="KEGG" id="vg:40085710"/>
<dbReference type="Proteomes" id="UP000224101">
    <property type="component" value="Segment"/>
</dbReference>
<accession>A0A218M3E4</accession>
<evidence type="ECO:0000313" key="2">
    <source>
        <dbReference type="Proteomes" id="UP000224101"/>
    </source>
</evidence>
<organism evidence="1 2">
    <name type="scientific">Acidovorax phage ACP17</name>
    <dbReference type="NCBI Taxonomy" id="2010329"/>
    <lineage>
        <taxon>Viruses</taxon>
        <taxon>Duplodnaviria</taxon>
        <taxon>Heunggongvirae</taxon>
        <taxon>Uroviricota</taxon>
        <taxon>Caudoviricetes</taxon>
        <taxon>Busanvirus</taxon>
        <taxon>Busanvirus ACP17</taxon>
    </lineage>
</organism>
<keyword evidence="2" id="KW-1185">Reference proteome</keyword>
<dbReference type="RefSeq" id="YP_009609625.1">
    <property type="nucleotide sequence ID" value="NC_041997.1"/>
</dbReference>
<dbReference type="EMBL" id="KY979132">
    <property type="protein sequence ID" value="ASD50559.1"/>
    <property type="molecule type" value="Genomic_DNA"/>
</dbReference>
<reference evidence="1 2" key="1">
    <citation type="submission" date="2017-08" db="EMBL/GenBank/DDBJ databases">
        <title>Characterization and complete genome sequence of novel bacteriophage infecting the causal agent of bacterial fruit blotch, Acidovorax citrulli.</title>
        <authorList>
            <person name="Midani A.R."/>
            <person name="Park S.-H."/>
            <person name="Choi T.-J."/>
        </authorList>
    </citation>
    <scope>NUCLEOTIDE SEQUENCE [LARGE SCALE GENOMIC DNA]</scope>
</reference>
<evidence type="ECO:0000313" key="1">
    <source>
        <dbReference type="EMBL" id="ASD50559.1"/>
    </source>
</evidence>